<dbReference type="RefSeq" id="WP_256419718.1">
    <property type="nucleotide sequence ID" value="NZ_JANHDI010000001.1"/>
</dbReference>
<evidence type="ECO:0000256" key="1">
    <source>
        <dbReference type="SAM" id="Phobius"/>
    </source>
</evidence>
<feature type="transmembrane region" description="Helical" evidence="1">
    <location>
        <begin position="133"/>
        <end position="150"/>
    </location>
</feature>
<reference evidence="2 3" key="1">
    <citation type="journal article" date="2019" name="Int. J. Syst. Evol. Microbiol.">
        <title>The Global Catalogue of Microorganisms (GCM) 10K type strain sequencing project: providing services to taxonomists for standard genome sequencing and annotation.</title>
        <authorList>
            <consortium name="The Broad Institute Genomics Platform"/>
            <consortium name="The Broad Institute Genome Sequencing Center for Infectious Disease"/>
            <person name="Wu L."/>
            <person name="Ma J."/>
        </authorList>
    </citation>
    <scope>NUCLEOTIDE SEQUENCE [LARGE SCALE GENOMIC DNA]</scope>
    <source>
        <strain evidence="2 3">CGMCC 1.12121</strain>
    </source>
</reference>
<keyword evidence="1" id="KW-0472">Membrane</keyword>
<dbReference type="InterPro" id="IPR046739">
    <property type="entry name" value="DUF6789"/>
</dbReference>
<dbReference type="Proteomes" id="UP001597085">
    <property type="component" value="Unassembled WGS sequence"/>
</dbReference>
<keyword evidence="3" id="KW-1185">Reference proteome</keyword>
<name>A0ABD6CMF9_9EURY</name>
<feature type="transmembrane region" description="Helical" evidence="1">
    <location>
        <begin position="91"/>
        <end position="113"/>
    </location>
</feature>
<gene>
    <name evidence="2" type="ORF">ACFSBX_05875</name>
</gene>
<comment type="caution">
    <text evidence="2">The sequence shown here is derived from an EMBL/GenBank/DDBJ whole genome shotgun (WGS) entry which is preliminary data.</text>
</comment>
<dbReference type="Pfam" id="PF20587">
    <property type="entry name" value="DUF6789"/>
    <property type="match status" value="1"/>
</dbReference>
<dbReference type="AlphaFoldDB" id="A0ABD6CMF9"/>
<evidence type="ECO:0000313" key="3">
    <source>
        <dbReference type="Proteomes" id="UP001597085"/>
    </source>
</evidence>
<feature type="transmembrane region" description="Helical" evidence="1">
    <location>
        <begin position="52"/>
        <end position="79"/>
    </location>
</feature>
<protein>
    <submittedName>
        <fullName evidence="2">DUF6789 family protein</fullName>
    </submittedName>
</protein>
<organism evidence="2 3">
    <name type="scientific">Halobellus rarus</name>
    <dbReference type="NCBI Taxonomy" id="1126237"/>
    <lineage>
        <taxon>Archaea</taxon>
        <taxon>Methanobacteriati</taxon>
        <taxon>Methanobacteriota</taxon>
        <taxon>Stenosarchaea group</taxon>
        <taxon>Halobacteria</taxon>
        <taxon>Halobacteriales</taxon>
        <taxon>Haloferacaceae</taxon>
        <taxon>Halobellus</taxon>
    </lineage>
</organism>
<proteinExistence type="predicted"/>
<accession>A0ABD6CMF9</accession>
<keyword evidence="1" id="KW-1133">Transmembrane helix</keyword>
<keyword evidence="1" id="KW-0812">Transmembrane</keyword>
<feature type="transmembrane region" description="Helical" evidence="1">
    <location>
        <begin position="20"/>
        <end position="40"/>
    </location>
</feature>
<sequence length="158" mass="16269">MATETSTTTTAQIEENAWQYGVVGGVIAGLVMGALMVMQMRPVIEVAIPSMYFLSGGAAGITVHVAHSAVLGVVFAALASTQADLTPVRSLALGVGYGVVLWVVLAVLVMPVWLSVVGSPANPPLPNVNVMSLVGHVVYGAVLGVVYAGLQGRLDERL</sequence>
<dbReference type="EMBL" id="JBHUDK010000005">
    <property type="protein sequence ID" value="MFD1598481.1"/>
    <property type="molecule type" value="Genomic_DNA"/>
</dbReference>
<evidence type="ECO:0000313" key="2">
    <source>
        <dbReference type="EMBL" id="MFD1598481.1"/>
    </source>
</evidence>